<name>A0A3A3GQB0_9BURK</name>
<dbReference type="InterPro" id="IPR036278">
    <property type="entry name" value="Sialidase_sf"/>
</dbReference>
<evidence type="ECO:0000256" key="2">
    <source>
        <dbReference type="ARBA" id="ARBA00023276"/>
    </source>
</evidence>
<evidence type="ECO:0000259" key="3">
    <source>
        <dbReference type="Pfam" id="PF14870"/>
    </source>
</evidence>
<keyword evidence="5" id="KW-1185">Reference proteome</keyword>
<dbReference type="GO" id="GO:0009523">
    <property type="term" value="C:photosystem II"/>
    <property type="evidence" value="ECO:0007669"/>
    <property type="project" value="UniProtKB-KW"/>
</dbReference>
<dbReference type="GO" id="GO:0015979">
    <property type="term" value="P:photosynthesis"/>
    <property type="evidence" value="ECO:0007669"/>
    <property type="project" value="UniProtKB-KW"/>
</dbReference>
<dbReference type="AlphaFoldDB" id="A0A3A3GQB0"/>
<sequence length="318" mass="34074">MKSPLASKSLLNGVAQAGKRLIAVGKRGHILYSSDSGKTWQQANVPVSSDLTAVHFASPLKGWAVGHDGVVLKTEDGGSTWVKQLDGREIGKIMTDYYAQRSTGPHNNAALQEQASRFAEEGADKPFLGVWFENDMVGYVVGAFGMIFRTEDGGKRWTPWFERTENPDYRHFMAIASVGDALYLAGEQGMVLRLDKVAQRFRAVPVDYNGTFFTIAGRNGNVLVSGLRGALFRSENGGVSWEKVKTDVAGAITGASSTEDGRIALVSQAGDVLLSADDGKTFITQPGSRGVPASAVTSADLRSLVMVGARGAHIHQLK</sequence>
<keyword evidence="1" id="KW-0602">Photosynthesis</keyword>
<reference evidence="5" key="1">
    <citation type="submission" date="2018-09" db="EMBL/GenBank/DDBJ databases">
        <authorList>
            <person name="Zhu H."/>
        </authorList>
    </citation>
    <scope>NUCLEOTIDE SEQUENCE [LARGE SCALE GENOMIC DNA]</scope>
    <source>
        <strain evidence="5">K1S02-23</strain>
    </source>
</reference>
<feature type="domain" description="Photosynthesis system II assembly factor Ycf48/Hcf136-like" evidence="3">
    <location>
        <begin position="37"/>
        <end position="84"/>
    </location>
</feature>
<protein>
    <submittedName>
        <fullName evidence="4">Glycosyl hydrolase</fullName>
    </submittedName>
</protein>
<dbReference type="GO" id="GO:0016787">
    <property type="term" value="F:hydrolase activity"/>
    <property type="evidence" value="ECO:0007669"/>
    <property type="project" value="UniProtKB-KW"/>
</dbReference>
<gene>
    <name evidence="4" type="ORF">D3878_19355</name>
</gene>
<dbReference type="Proteomes" id="UP000266327">
    <property type="component" value="Unassembled WGS sequence"/>
</dbReference>
<feature type="domain" description="Photosynthesis system II assembly factor Ycf48/Hcf136-like" evidence="3">
    <location>
        <begin position="124"/>
        <end position="282"/>
    </location>
</feature>
<dbReference type="Gene3D" id="2.130.10.10">
    <property type="entry name" value="YVTN repeat-like/Quinoprotein amine dehydrogenase"/>
    <property type="match status" value="2"/>
</dbReference>
<dbReference type="PANTHER" id="PTHR47199">
    <property type="entry name" value="PHOTOSYSTEM II STABILITY/ASSEMBLY FACTOR HCF136, CHLOROPLASTIC"/>
    <property type="match status" value="1"/>
</dbReference>
<evidence type="ECO:0000313" key="5">
    <source>
        <dbReference type="Proteomes" id="UP000266327"/>
    </source>
</evidence>
<dbReference type="RefSeq" id="WP_119788011.1">
    <property type="nucleotide sequence ID" value="NZ_QYUQ01000002.1"/>
</dbReference>
<keyword evidence="2" id="KW-0604">Photosystem II</keyword>
<keyword evidence="4" id="KW-0378">Hydrolase</keyword>
<dbReference type="InterPro" id="IPR028203">
    <property type="entry name" value="PSII_CF48-like_dom"/>
</dbReference>
<dbReference type="PANTHER" id="PTHR47199:SF2">
    <property type="entry name" value="PHOTOSYSTEM II STABILITY_ASSEMBLY FACTOR HCF136, CHLOROPLASTIC"/>
    <property type="match status" value="1"/>
</dbReference>
<proteinExistence type="predicted"/>
<dbReference type="CDD" id="cd15482">
    <property type="entry name" value="Sialidase_non-viral"/>
    <property type="match status" value="1"/>
</dbReference>
<dbReference type="SUPFAM" id="SSF50939">
    <property type="entry name" value="Sialidases"/>
    <property type="match status" value="1"/>
</dbReference>
<dbReference type="Pfam" id="PF14870">
    <property type="entry name" value="PSII_BNR"/>
    <property type="match status" value="2"/>
</dbReference>
<comment type="caution">
    <text evidence="4">The sequence shown here is derived from an EMBL/GenBank/DDBJ whole genome shotgun (WGS) entry which is preliminary data.</text>
</comment>
<dbReference type="InterPro" id="IPR015943">
    <property type="entry name" value="WD40/YVTN_repeat-like_dom_sf"/>
</dbReference>
<accession>A0A3A3GQB0</accession>
<organism evidence="4 5">
    <name type="scientific">Noviherbaspirillum sedimenti</name>
    <dbReference type="NCBI Taxonomy" id="2320865"/>
    <lineage>
        <taxon>Bacteria</taxon>
        <taxon>Pseudomonadati</taxon>
        <taxon>Pseudomonadota</taxon>
        <taxon>Betaproteobacteria</taxon>
        <taxon>Burkholderiales</taxon>
        <taxon>Oxalobacteraceae</taxon>
        <taxon>Noviherbaspirillum</taxon>
    </lineage>
</organism>
<evidence type="ECO:0000313" key="4">
    <source>
        <dbReference type="EMBL" id="RJG04536.1"/>
    </source>
</evidence>
<evidence type="ECO:0000256" key="1">
    <source>
        <dbReference type="ARBA" id="ARBA00022531"/>
    </source>
</evidence>
<dbReference type="OrthoDB" id="9767885at2"/>
<dbReference type="EMBL" id="QYUQ01000002">
    <property type="protein sequence ID" value="RJG04536.1"/>
    <property type="molecule type" value="Genomic_DNA"/>
</dbReference>